<dbReference type="InterPro" id="IPR002772">
    <property type="entry name" value="Glyco_hydro_3_C"/>
</dbReference>
<dbReference type="Proteomes" id="UP000261222">
    <property type="component" value="Unassembled WGS sequence"/>
</dbReference>
<keyword evidence="3" id="KW-0175">Coiled coil</keyword>
<evidence type="ECO:0000256" key="3">
    <source>
        <dbReference type="SAM" id="Coils"/>
    </source>
</evidence>
<dbReference type="PANTHER" id="PTHR42715">
    <property type="entry name" value="BETA-GLUCOSIDASE"/>
    <property type="match status" value="1"/>
</dbReference>
<evidence type="ECO:0000313" key="13">
    <source>
        <dbReference type="Proteomes" id="UP000285839"/>
    </source>
</evidence>
<dbReference type="RefSeq" id="WP_117639653.1">
    <property type="nucleotide sequence ID" value="NZ_CABJDZ010000006.1"/>
</dbReference>
<dbReference type="PRINTS" id="PR00133">
    <property type="entry name" value="GLHYDRLASE3"/>
</dbReference>
<dbReference type="Proteomes" id="UP000284267">
    <property type="component" value="Unassembled WGS sequence"/>
</dbReference>
<dbReference type="InterPro" id="IPR036881">
    <property type="entry name" value="Glyco_hydro_3_C_sf"/>
</dbReference>
<dbReference type="Pfam" id="PF00933">
    <property type="entry name" value="Glyco_hydro_3"/>
    <property type="match status" value="1"/>
</dbReference>
<evidence type="ECO:0000256" key="2">
    <source>
        <dbReference type="ARBA" id="ARBA00022801"/>
    </source>
</evidence>
<accession>A0A3E5A7E4</accession>
<evidence type="ECO:0000313" key="11">
    <source>
        <dbReference type="Proteomes" id="UP000284220"/>
    </source>
</evidence>
<organism evidence="5 10">
    <name type="scientific">Blautia obeum</name>
    <dbReference type="NCBI Taxonomy" id="40520"/>
    <lineage>
        <taxon>Bacteria</taxon>
        <taxon>Bacillati</taxon>
        <taxon>Bacillota</taxon>
        <taxon>Clostridia</taxon>
        <taxon>Lachnospirales</taxon>
        <taxon>Lachnospiraceae</taxon>
        <taxon>Blautia</taxon>
    </lineage>
</organism>
<evidence type="ECO:0000313" key="14">
    <source>
        <dbReference type="Proteomes" id="UP000285897"/>
    </source>
</evidence>
<dbReference type="EMBL" id="QRUH01000004">
    <property type="protein sequence ID" value="RGR49677.1"/>
    <property type="molecule type" value="Genomic_DNA"/>
</dbReference>
<evidence type="ECO:0000313" key="9">
    <source>
        <dbReference type="EMBL" id="RHL47396.1"/>
    </source>
</evidence>
<dbReference type="InterPro" id="IPR036962">
    <property type="entry name" value="Glyco_hydro_3_N_sf"/>
</dbReference>
<dbReference type="InterPro" id="IPR013783">
    <property type="entry name" value="Ig-like_fold"/>
</dbReference>
<evidence type="ECO:0000259" key="4">
    <source>
        <dbReference type="SMART" id="SM01217"/>
    </source>
</evidence>
<dbReference type="Proteomes" id="UP000285839">
    <property type="component" value="Unassembled WGS sequence"/>
</dbReference>
<reference evidence="10 11" key="1">
    <citation type="submission" date="2018-08" db="EMBL/GenBank/DDBJ databases">
        <title>A genome reference for cultivated species of the human gut microbiota.</title>
        <authorList>
            <person name="Zou Y."/>
            <person name="Xue W."/>
            <person name="Luo G."/>
        </authorList>
    </citation>
    <scope>NUCLEOTIDE SEQUENCE [LARGE SCALE GENOMIC DNA]</scope>
    <source>
        <strain evidence="6 13">AF25-21</strain>
        <strain evidence="9 14">AF37-6AC</strain>
        <strain evidence="8 12">AF39-4</strain>
        <strain evidence="7 11">AM22-9LB</strain>
        <strain evidence="5 10">OM06-11AA</strain>
    </source>
</reference>
<dbReference type="EMBL" id="QSUB01000003">
    <property type="protein sequence ID" value="RGN04919.1"/>
    <property type="molecule type" value="Genomic_DNA"/>
</dbReference>
<evidence type="ECO:0000313" key="12">
    <source>
        <dbReference type="Proteomes" id="UP000284267"/>
    </source>
</evidence>
<evidence type="ECO:0000313" key="5">
    <source>
        <dbReference type="EMBL" id="RGN04919.1"/>
    </source>
</evidence>
<dbReference type="InterPro" id="IPR050288">
    <property type="entry name" value="Cellulose_deg_GH3"/>
</dbReference>
<dbReference type="InterPro" id="IPR026891">
    <property type="entry name" value="Fn3-like"/>
</dbReference>
<dbReference type="Gene3D" id="2.60.40.10">
    <property type="entry name" value="Immunoglobulins"/>
    <property type="match status" value="1"/>
</dbReference>
<dbReference type="Proteomes" id="UP000285897">
    <property type="component" value="Unassembled WGS sequence"/>
</dbReference>
<dbReference type="SUPFAM" id="SSF52279">
    <property type="entry name" value="Beta-D-glucan exohydrolase, C-terminal domain"/>
    <property type="match status" value="1"/>
</dbReference>
<dbReference type="InterPro" id="IPR001764">
    <property type="entry name" value="Glyco_hydro_3_N"/>
</dbReference>
<proteinExistence type="inferred from homology"/>
<sequence>MRTIKTRHFTGTTDNTVTKRELENRKVARKAAAEGMVLLKNEGQLLPLKEGTKVALYGVGASRTIKGGTGSGDVNERETVTIFQGLKNAGFEITTEDWIEDYDRQYQAARYAWRDEIEEKASKLEDQVSGFFNIYSTTKFRMPAGAAITQTDADVAIYILSRVAGEGADRFDAEGDYYLTKEEKQQLSDICSMYKHVIVAVNTGGLADLSFMDEYSNIEALLQIVQPGMEAGNAFADIISGKVTPSGKMTDTWAYKYEDYPNSKTFSHNNGNVDKEYYTEGLYVGYRYFDSFDIPVRYGFGYGLSYTTFETKVLATELKENKKIVIETEVTNTGDTYSGKEVVELYATCPAGKLEKEYRRLVAFAKTGLLAPGQCEKLTLEIGLDKLTSYSEKEAAWILEKGTYVIWAGNSLEASAPCAVLNLDKEVVLTKTQNICPLKEELEEMKQSSEKMNQKLEALLKTAEEKKVPVMELKAADVETRVVEYRSNVECVPEEARKFVDTLSTEKLVALASGDPGKGQGSNLGSAGISVPGSAGETNNCALEDGVPGIVLADGPAGLRLMKHYNVHEGKIVNKPFKFSLEGGLFCEGEPADPGETYYQYCTAIPVGTLLAQTWDTALIEEVGEMIGGEMLEFSVTLWLAPGMNIHRNPLCGRNFEYYSEDPLLAGRMAGAMTNGVQNVPGCGTTIKHFACNNQEDNRMGSDSILSERTLREIYLKGFEIAITESQPMSIMTSYNLINGVHAANCEDTCTKAARCEWGFQGVIMTDWTTTEYGPDCTASGCMRAGNDLVMPGAFSDRDNLNQELADGTLSMEDLKACISRLVNITWQSMEFEDAAPYKKVK</sequence>
<dbReference type="EMBL" id="QRHZ01000005">
    <property type="protein sequence ID" value="RHG16768.1"/>
    <property type="molecule type" value="Genomic_DNA"/>
</dbReference>
<feature type="coiled-coil region" evidence="3">
    <location>
        <begin position="438"/>
        <end position="466"/>
    </location>
</feature>
<evidence type="ECO:0000256" key="1">
    <source>
        <dbReference type="ARBA" id="ARBA00005336"/>
    </source>
</evidence>
<dbReference type="InterPro" id="IPR017853">
    <property type="entry name" value="GH"/>
</dbReference>
<name>A0A3E5A7E4_9FIRM</name>
<dbReference type="GO" id="GO:0004553">
    <property type="term" value="F:hydrolase activity, hydrolyzing O-glycosyl compounds"/>
    <property type="evidence" value="ECO:0007669"/>
    <property type="project" value="InterPro"/>
</dbReference>
<feature type="domain" description="Fibronectin type III-like" evidence="4">
    <location>
        <begin position="341"/>
        <end position="412"/>
    </location>
</feature>
<dbReference type="Gene3D" id="3.20.20.300">
    <property type="entry name" value="Glycoside hydrolase, family 3, N-terminal domain"/>
    <property type="match status" value="1"/>
</dbReference>
<keyword evidence="2" id="KW-0378">Hydrolase</keyword>
<dbReference type="EMBL" id="QROS01000006">
    <property type="protein sequence ID" value="RHL47396.1"/>
    <property type="molecule type" value="Genomic_DNA"/>
</dbReference>
<protein>
    <submittedName>
        <fullName evidence="5">Beta-glucosidase</fullName>
    </submittedName>
</protein>
<dbReference type="Pfam" id="PF01915">
    <property type="entry name" value="Glyco_hydro_3_C"/>
    <property type="match status" value="1"/>
</dbReference>
<evidence type="ECO:0000313" key="8">
    <source>
        <dbReference type="EMBL" id="RHK93782.1"/>
    </source>
</evidence>
<comment type="caution">
    <text evidence="5">The sequence shown here is derived from an EMBL/GenBank/DDBJ whole genome shotgun (WGS) entry which is preliminary data.</text>
</comment>
<dbReference type="PANTHER" id="PTHR42715:SF10">
    <property type="entry name" value="BETA-GLUCOSIDASE"/>
    <property type="match status" value="1"/>
</dbReference>
<dbReference type="GO" id="GO:0005975">
    <property type="term" value="P:carbohydrate metabolic process"/>
    <property type="evidence" value="ECO:0007669"/>
    <property type="project" value="InterPro"/>
</dbReference>
<evidence type="ECO:0000313" key="7">
    <source>
        <dbReference type="EMBL" id="RHG16768.1"/>
    </source>
</evidence>
<dbReference type="SMART" id="SM01217">
    <property type="entry name" value="Fn3_like"/>
    <property type="match status" value="1"/>
</dbReference>
<evidence type="ECO:0000313" key="6">
    <source>
        <dbReference type="EMBL" id="RGR49677.1"/>
    </source>
</evidence>
<dbReference type="Gene3D" id="3.40.50.1700">
    <property type="entry name" value="Glycoside hydrolase family 3 C-terminal domain"/>
    <property type="match status" value="1"/>
</dbReference>
<dbReference type="AlphaFoldDB" id="A0A3E5A7E4"/>
<gene>
    <name evidence="9" type="ORF">DW021_10110</name>
    <name evidence="8" type="ORF">DW040_13020</name>
    <name evidence="7" type="ORF">DW272_10805</name>
    <name evidence="6" type="ORF">DWY46_07805</name>
    <name evidence="5" type="ORF">DXB81_08880</name>
</gene>
<dbReference type="SUPFAM" id="SSF51445">
    <property type="entry name" value="(Trans)glycosidases"/>
    <property type="match status" value="1"/>
</dbReference>
<comment type="similarity">
    <text evidence="1">Belongs to the glycosyl hydrolase 3 family.</text>
</comment>
<dbReference type="EMBL" id="QROE01000006">
    <property type="protein sequence ID" value="RHK93782.1"/>
    <property type="molecule type" value="Genomic_DNA"/>
</dbReference>
<dbReference type="Proteomes" id="UP000284220">
    <property type="component" value="Unassembled WGS sequence"/>
</dbReference>
<dbReference type="Pfam" id="PF14310">
    <property type="entry name" value="Fn3-like"/>
    <property type="match status" value="1"/>
</dbReference>
<evidence type="ECO:0000313" key="10">
    <source>
        <dbReference type="Proteomes" id="UP000261222"/>
    </source>
</evidence>